<sequence>MARVSCRPFFALAKPTLRTDSATYTTRFGSAMQTAEAASSSIRAPTPLERPRRVPIPLERPRRVPTPLERPRRVPTPLERPRRVPTPLERPRRVPTPLERPRRAPTPLGLLQQGTAHLHTEPHRRQGMVHRQHRTHHGGMGTGAAIAVGAVAGAAALGGGLLLADAMDGDIFDAGF</sequence>
<evidence type="ECO:0000313" key="2">
    <source>
        <dbReference type="EMBL" id="EFJ44822.1"/>
    </source>
</evidence>
<dbReference type="EMBL" id="GL378361">
    <property type="protein sequence ID" value="EFJ44822.1"/>
    <property type="molecule type" value="Genomic_DNA"/>
</dbReference>
<organism evidence="3">
    <name type="scientific">Volvox carteri f. nagariensis</name>
    <dbReference type="NCBI Taxonomy" id="3068"/>
    <lineage>
        <taxon>Eukaryota</taxon>
        <taxon>Viridiplantae</taxon>
        <taxon>Chlorophyta</taxon>
        <taxon>core chlorophytes</taxon>
        <taxon>Chlorophyceae</taxon>
        <taxon>CS clade</taxon>
        <taxon>Chlamydomonadales</taxon>
        <taxon>Volvocaceae</taxon>
        <taxon>Volvox</taxon>
    </lineage>
</organism>
<evidence type="ECO:0000256" key="1">
    <source>
        <dbReference type="SAM" id="MobiDB-lite"/>
    </source>
</evidence>
<accession>D8U5V5</accession>
<dbReference type="RefSeq" id="XP_002954105.1">
    <property type="nucleotide sequence ID" value="XM_002954059.1"/>
</dbReference>
<reference evidence="2 3" key="1">
    <citation type="journal article" date="2010" name="Science">
        <title>Genomic analysis of organismal complexity in the multicellular green alga Volvox carteri.</title>
        <authorList>
            <person name="Prochnik S.E."/>
            <person name="Umen J."/>
            <person name="Nedelcu A.M."/>
            <person name="Hallmann A."/>
            <person name="Miller S.M."/>
            <person name="Nishii I."/>
            <person name="Ferris P."/>
            <person name="Kuo A."/>
            <person name="Mitros T."/>
            <person name="Fritz-Laylin L.K."/>
            <person name="Hellsten U."/>
            <person name="Chapman J."/>
            <person name="Simakov O."/>
            <person name="Rensing S.A."/>
            <person name="Terry A."/>
            <person name="Pangilinan J."/>
            <person name="Kapitonov V."/>
            <person name="Jurka J."/>
            <person name="Salamov A."/>
            <person name="Shapiro H."/>
            <person name="Schmutz J."/>
            <person name="Grimwood J."/>
            <person name="Lindquist E."/>
            <person name="Lucas S."/>
            <person name="Grigoriev I.V."/>
            <person name="Schmitt R."/>
            <person name="Kirk D."/>
            <person name="Rokhsar D.S."/>
        </authorList>
    </citation>
    <scope>NUCLEOTIDE SEQUENCE [LARGE SCALE GENOMIC DNA]</scope>
    <source>
        <strain evidence="3">f. Nagariensis / Eve</strain>
    </source>
</reference>
<name>D8U5V5_VOLCA</name>
<dbReference type="GeneID" id="9617281"/>
<feature type="region of interest" description="Disordered" evidence="1">
    <location>
        <begin position="35"/>
        <end position="108"/>
    </location>
</feature>
<evidence type="ECO:0000313" key="3">
    <source>
        <dbReference type="Proteomes" id="UP000001058"/>
    </source>
</evidence>
<dbReference type="Proteomes" id="UP000001058">
    <property type="component" value="Unassembled WGS sequence"/>
</dbReference>
<dbReference type="KEGG" id="vcn:VOLCADRAFT_94826"/>
<protein>
    <submittedName>
        <fullName evidence="2">Uncharacterized protein</fullName>
    </submittedName>
</protein>
<keyword evidence="3" id="KW-1185">Reference proteome</keyword>
<dbReference type="InParanoid" id="D8U5V5"/>
<gene>
    <name evidence="2" type="ORF">VOLCADRAFT_94826</name>
</gene>
<dbReference type="AlphaFoldDB" id="D8U5V5"/>
<proteinExistence type="predicted"/>